<gene>
    <name evidence="1" type="ORF">LTRI10_LOCUS36145</name>
</gene>
<proteinExistence type="predicted"/>
<accession>A0AAV2FE45</accession>
<name>A0AAV2FE45_9ROSI</name>
<keyword evidence="2" id="KW-1185">Reference proteome</keyword>
<sequence>MKKNGKWQQRRCRRDQVWSHHPKGWKRRTTRMEATFERDCEEEEVPWRETAETKKLRALQIRNLDNRSIWVLFTISRSAIATAVEAS</sequence>
<organism evidence="1 2">
    <name type="scientific">Linum trigynum</name>
    <dbReference type="NCBI Taxonomy" id="586398"/>
    <lineage>
        <taxon>Eukaryota</taxon>
        <taxon>Viridiplantae</taxon>
        <taxon>Streptophyta</taxon>
        <taxon>Embryophyta</taxon>
        <taxon>Tracheophyta</taxon>
        <taxon>Spermatophyta</taxon>
        <taxon>Magnoliopsida</taxon>
        <taxon>eudicotyledons</taxon>
        <taxon>Gunneridae</taxon>
        <taxon>Pentapetalae</taxon>
        <taxon>rosids</taxon>
        <taxon>fabids</taxon>
        <taxon>Malpighiales</taxon>
        <taxon>Linaceae</taxon>
        <taxon>Linum</taxon>
    </lineage>
</organism>
<protein>
    <submittedName>
        <fullName evidence="1">Uncharacterized protein</fullName>
    </submittedName>
</protein>
<dbReference type="Proteomes" id="UP001497516">
    <property type="component" value="Chromosome 6"/>
</dbReference>
<reference evidence="1 2" key="1">
    <citation type="submission" date="2024-04" db="EMBL/GenBank/DDBJ databases">
        <authorList>
            <person name="Fracassetti M."/>
        </authorList>
    </citation>
    <scope>NUCLEOTIDE SEQUENCE [LARGE SCALE GENOMIC DNA]</scope>
</reference>
<dbReference type="EMBL" id="OZ034819">
    <property type="protein sequence ID" value="CAL1395735.1"/>
    <property type="molecule type" value="Genomic_DNA"/>
</dbReference>
<dbReference type="AlphaFoldDB" id="A0AAV2FE45"/>
<evidence type="ECO:0000313" key="1">
    <source>
        <dbReference type="EMBL" id="CAL1395735.1"/>
    </source>
</evidence>
<evidence type="ECO:0000313" key="2">
    <source>
        <dbReference type="Proteomes" id="UP001497516"/>
    </source>
</evidence>